<dbReference type="PRINTS" id="PR00081">
    <property type="entry name" value="GDHRDH"/>
</dbReference>
<dbReference type="Pfam" id="PF00106">
    <property type="entry name" value="adh_short"/>
    <property type="match status" value="1"/>
</dbReference>
<dbReference type="PANTHER" id="PTHR24320:SF283">
    <property type="entry name" value="RETINOL DEHYDROGENASE 11"/>
    <property type="match status" value="1"/>
</dbReference>
<feature type="region of interest" description="Disordered" evidence="3">
    <location>
        <begin position="1"/>
        <end position="23"/>
    </location>
</feature>
<evidence type="ECO:0000313" key="5">
    <source>
        <dbReference type="Proteomes" id="UP000256328"/>
    </source>
</evidence>
<dbReference type="SUPFAM" id="SSF51735">
    <property type="entry name" value="NAD(P)-binding Rossmann-fold domains"/>
    <property type="match status" value="1"/>
</dbReference>
<dbReference type="PANTHER" id="PTHR24320">
    <property type="entry name" value="RETINOL DEHYDROGENASE"/>
    <property type="match status" value="1"/>
</dbReference>
<reference evidence="4 5" key="1">
    <citation type="journal article" date="2018" name="IMA Fungus">
        <title>IMA Genome-F 9: Draft genome sequence of Annulohypoxylon stygium, Aspergillus mulundensis, Berkeleyomyces basicola (syn. Thielaviopsis basicola), Ceratocystis smalleyi, two Cercospora beticola strains, Coleophoma cylindrospora, Fusarium fracticaudum, Phialophora cf. hyalina, and Morchella septimelata.</title>
        <authorList>
            <person name="Wingfield B.D."/>
            <person name="Bills G.F."/>
            <person name="Dong Y."/>
            <person name="Huang W."/>
            <person name="Nel W.J."/>
            <person name="Swalarsk-Parry B.S."/>
            <person name="Vaghefi N."/>
            <person name="Wilken P.M."/>
            <person name="An Z."/>
            <person name="de Beer Z.W."/>
            <person name="De Vos L."/>
            <person name="Chen L."/>
            <person name="Duong T.A."/>
            <person name="Gao Y."/>
            <person name="Hammerbacher A."/>
            <person name="Kikkert J.R."/>
            <person name="Li Y."/>
            <person name="Li H."/>
            <person name="Li K."/>
            <person name="Li Q."/>
            <person name="Liu X."/>
            <person name="Ma X."/>
            <person name="Naidoo K."/>
            <person name="Pethybridge S.J."/>
            <person name="Sun J."/>
            <person name="Steenkamp E.T."/>
            <person name="van der Nest M.A."/>
            <person name="van Wyk S."/>
            <person name="Wingfield M.J."/>
            <person name="Xiong C."/>
            <person name="Yue Q."/>
            <person name="Zhang X."/>
        </authorList>
    </citation>
    <scope>NUCLEOTIDE SEQUENCE [LARGE SCALE GENOMIC DNA]</scope>
    <source>
        <strain evidence="4 5">BP5796</strain>
    </source>
</reference>
<dbReference type="OrthoDB" id="191139at2759"/>
<dbReference type="InterPro" id="IPR002347">
    <property type="entry name" value="SDR_fam"/>
</dbReference>
<keyword evidence="2" id="KW-0560">Oxidoreductase</keyword>
<dbReference type="AlphaFoldDB" id="A0A3D8RE70"/>
<evidence type="ECO:0000256" key="1">
    <source>
        <dbReference type="ARBA" id="ARBA00006484"/>
    </source>
</evidence>
<dbReference type="GO" id="GO:0016491">
    <property type="term" value="F:oxidoreductase activity"/>
    <property type="evidence" value="ECO:0007669"/>
    <property type="project" value="UniProtKB-KW"/>
</dbReference>
<dbReference type="EMBL" id="PDLN01000011">
    <property type="protein sequence ID" value="RDW72236.1"/>
    <property type="molecule type" value="Genomic_DNA"/>
</dbReference>
<dbReference type="Gene3D" id="3.40.50.720">
    <property type="entry name" value="NAD(P)-binding Rossmann-like Domain"/>
    <property type="match status" value="1"/>
</dbReference>
<comment type="similarity">
    <text evidence="1">Belongs to the short-chain dehydrogenases/reductases (SDR) family.</text>
</comment>
<protein>
    <submittedName>
        <fullName evidence="4">Short-chain dehydrogenase TIC 32</fullName>
    </submittedName>
</protein>
<proteinExistence type="inferred from homology"/>
<evidence type="ECO:0000313" key="4">
    <source>
        <dbReference type="EMBL" id="RDW72236.1"/>
    </source>
</evidence>
<evidence type="ECO:0000256" key="2">
    <source>
        <dbReference type="ARBA" id="ARBA00023002"/>
    </source>
</evidence>
<name>A0A3D8RE70_9HELO</name>
<keyword evidence="5" id="KW-1185">Reference proteome</keyword>
<evidence type="ECO:0000256" key="3">
    <source>
        <dbReference type="SAM" id="MobiDB-lite"/>
    </source>
</evidence>
<comment type="caution">
    <text evidence="4">The sequence shown here is derived from an EMBL/GenBank/DDBJ whole genome shotgun (WGS) entry which is preliminary data.</text>
</comment>
<accession>A0A3D8RE70</accession>
<gene>
    <name evidence="4" type="ORF">BP5796_08270</name>
</gene>
<dbReference type="Proteomes" id="UP000256328">
    <property type="component" value="Unassembled WGS sequence"/>
</dbReference>
<dbReference type="InterPro" id="IPR036291">
    <property type="entry name" value="NAD(P)-bd_dom_sf"/>
</dbReference>
<organism evidence="4 5">
    <name type="scientific">Coleophoma crateriformis</name>
    <dbReference type="NCBI Taxonomy" id="565419"/>
    <lineage>
        <taxon>Eukaryota</taxon>
        <taxon>Fungi</taxon>
        <taxon>Dikarya</taxon>
        <taxon>Ascomycota</taxon>
        <taxon>Pezizomycotina</taxon>
        <taxon>Leotiomycetes</taxon>
        <taxon>Helotiales</taxon>
        <taxon>Dermateaceae</taxon>
        <taxon>Coleophoma</taxon>
    </lineage>
</organism>
<sequence>MAVSSQPQIQFVERNPPRNSASSLVRNRADQIKGKVILTTGISPGGLGAFFLQAVIKAQPRILILAGRSTSKSEEAARLLMAESSAVEIRILELDLSSLAAVRTAAATVNGWHDIPNIDILVNNAGVMAVDYSITADGYESHFAANHLGHFLLTNLIMDKILASKAPRIVAVSSDGHRLSPIRFEDYNFHNGDVYNRWKAYGQSKTANMLMALSLATKLGAKRNLLAFSLNPGIVMTNLGSHLNLGIDFDSCLEVDRECGYSCGWKTTFEYFTPDEGVATHIYAAFDQDIAAHNGSYLTDCQIGDPFTGAVHAWATSPVEAERLWKLSEKLVGQEFTY</sequence>